<dbReference type="InterPro" id="IPR036086">
    <property type="entry name" value="ParB/Sulfiredoxin_sf"/>
</dbReference>
<dbReference type="InterPro" id="IPR041468">
    <property type="entry name" value="HTH_ParB/Spo0J"/>
</dbReference>
<evidence type="ECO:0000256" key="4">
    <source>
        <dbReference type="SAM" id="Coils"/>
    </source>
</evidence>
<keyword evidence="3" id="KW-0238">DNA-binding</keyword>
<feature type="domain" description="ParB-like N-terminal" evidence="5">
    <location>
        <begin position="32"/>
        <end position="122"/>
    </location>
</feature>
<dbReference type="Pfam" id="PF17762">
    <property type="entry name" value="HTH_ParB"/>
    <property type="match status" value="1"/>
</dbReference>
<evidence type="ECO:0000256" key="2">
    <source>
        <dbReference type="ARBA" id="ARBA00022829"/>
    </source>
</evidence>
<accession>A0A3B1CM99</accession>
<dbReference type="Gene3D" id="3.90.1530.30">
    <property type="match status" value="1"/>
</dbReference>
<protein>
    <submittedName>
        <fullName evidence="6">Chromosome (Plasmid) partitioning protein ParB</fullName>
    </submittedName>
</protein>
<gene>
    <name evidence="6" type="ORF">MNBD_NITROSPINAE05-770</name>
</gene>
<evidence type="ECO:0000313" key="6">
    <source>
        <dbReference type="EMBL" id="VAX27621.1"/>
    </source>
</evidence>
<proteinExistence type="inferred from homology"/>
<dbReference type="SUPFAM" id="SSF109709">
    <property type="entry name" value="KorB DNA-binding domain-like"/>
    <property type="match status" value="1"/>
</dbReference>
<dbReference type="InterPro" id="IPR003115">
    <property type="entry name" value="ParB_N"/>
</dbReference>
<dbReference type="EMBL" id="UOGG01000036">
    <property type="protein sequence ID" value="VAX27621.1"/>
    <property type="molecule type" value="Genomic_DNA"/>
</dbReference>
<keyword evidence="2" id="KW-0159">Chromosome partition</keyword>
<dbReference type="GO" id="GO:0003677">
    <property type="term" value="F:DNA binding"/>
    <property type="evidence" value="ECO:0007669"/>
    <property type="project" value="UniProtKB-KW"/>
</dbReference>
<dbReference type="PANTHER" id="PTHR33375">
    <property type="entry name" value="CHROMOSOME-PARTITIONING PROTEIN PARB-RELATED"/>
    <property type="match status" value="1"/>
</dbReference>
<dbReference type="FunFam" id="3.90.1530.30:FF:000001">
    <property type="entry name" value="Chromosome partitioning protein ParB"/>
    <property type="match status" value="1"/>
</dbReference>
<dbReference type="Pfam" id="PF23552">
    <property type="entry name" value="ParB_C"/>
    <property type="match status" value="1"/>
</dbReference>
<dbReference type="InterPro" id="IPR004437">
    <property type="entry name" value="ParB/RepB/Spo0J"/>
</dbReference>
<evidence type="ECO:0000256" key="3">
    <source>
        <dbReference type="ARBA" id="ARBA00023125"/>
    </source>
</evidence>
<comment type="similarity">
    <text evidence="1">Belongs to the ParB family.</text>
</comment>
<organism evidence="6">
    <name type="scientific">hydrothermal vent metagenome</name>
    <dbReference type="NCBI Taxonomy" id="652676"/>
    <lineage>
        <taxon>unclassified sequences</taxon>
        <taxon>metagenomes</taxon>
        <taxon>ecological metagenomes</taxon>
    </lineage>
</organism>
<name>A0A3B1CM99_9ZZZZ</name>
<dbReference type="NCBIfam" id="TIGR00180">
    <property type="entry name" value="parB_part"/>
    <property type="match status" value="1"/>
</dbReference>
<reference evidence="6" key="1">
    <citation type="submission" date="2018-06" db="EMBL/GenBank/DDBJ databases">
        <authorList>
            <person name="Zhirakovskaya E."/>
        </authorList>
    </citation>
    <scope>NUCLEOTIDE SEQUENCE</scope>
</reference>
<sequence>MNRKALGKGINALIPDFEIGVPQSGGQGSGPGEILIDDIVPNRLQPRKFFDDEKLQELVFSIQEKGVLQPVIVQKGKGNQYELIVGERRWRASKKAGLKKIPAIIREVSDAESLEIAIIENIHRHDLNPIEEAEAYSQLANEFGLTQEKLAQKVGKKRTTITNTIRLLKLPNGVKEDMVSGRFSMGHARALLGLETAKDIEVLRREILKKDMNVRQAEERVRQLKKTISESTTKPKKKKDIFLKNLETALERHFGTKVEIAAKQKGGKITLTYYSDDDLERIRSLMMKNIG</sequence>
<feature type="coiled-coil region" evidence="4">
    <location>
        <begin position="200"/>
        <end position="234"/>
    </location>
</feature>
<evidence type="ECO:0000259" key="5">
    <source>
        <dbReference type="SMART" id="SM00470"/>
    </source>
</evidence>
<dbReference type="AlphaFoldDB" id="A0A3B1CM99"/>
<keyword evidence="4" id="KW-0175">Coiled coil</keyword>
<dbReference type="Pfam" id="PF02195">
    <property type="entry name" value="ParB_N"/>
    <property type="match status" value="1"/>
</dbReference>
<dbReference type="GO" id="GO:0005694">
    <property type="term" value="C:chromosome"/>
    <property type="evidence" value="ECO:0007669"/>
    <property type="project" value="TreeGrafter"/>
</dbReference>
<dbReference type="FunFam" id="1.10.10.2830:FF:000001">
    <property type="entry name" value="Chromosome partitioning protein ParB"/>
    <property type="match status" value="1"/>
</dbReference>
<dbReference type="GO" id="GO:0007059">
    <property type="term" value="P:chromosome segregation"/>
    <property type="evidence" value="ECO:0007669"/>
    <property type="project" value="UniProtKB-KW"/>
</dbReference>
<dbReference type="CDD" id="cd16393">
    <property type="entry name" value="SPO0J_N"/>
    <property type="match status" value="1"/>
</dbReference>
<dbReference type="SMART" id="SM00470">
    <property type="entry name" value="ParB"/>
    <property type="match status" value="1"/>
</dbReference>
<dbReference type="InterPro" id="IPR057240">
    <property type="entry name" value="ParB_dimer_C"/>
</dbReference>
<evidence type="ECO:0000256" key="1">
    <source>
        <dbReference type="ARBA" id="ARBA00006295"/>
    </source>
</evidence>
<dbReference type="GO" id="GO:0045881">
    <property type="term" value="P:positive regulation of sporulation resulting in formation of a cellular spore"/>
    <property type="evidence" value="ECO:0007669"/>
    <property type="project" value="TreeGrafter"/>
</dbReference>
<dbReference type="PANTHER" id="PTHR33375:SF1">
    <property type="entry name" value="CHROMOSOME-PARTITIONING PROTEIN PARB-RELATED"/>
    <property type="match status" value="1"/>
</dbReference>
<dbReference type="SUPFAM" id="SSF110849">
    <property type="entry name" value="ParB/Sulfiredoxin"/>
    <property type="match status" value="1"/>
</dbReference>
<dbReference type="InterPro" id="IPR050336">
    <property type="entry name" value="Chromosome_partition/occlusion"/>
</dbReference>
<dbReference type="Gene3D" id="1.10.10.2830">
    <property type="match status" value="1"/>
</dbReference>